<dbReference type="InterPro" id="IPR058473">
    <property type="entry name" value="DUF8159"/>
</dbReference>
<dbReference type="Pfam" id="PF26490">
    <property type="entry name" value="DUF8159"/>
    <property type="match status" value="1"/>
</dbReference>
<keyword evidence="4" id="KW-1185">Reference proteome</keyword>
<accession>M0E0T3</accession>
<protein>
    <recommendedName>
        <fullName evidence="2">DUF8159 domain-containing protein</fullName>
    </recommendedName>
</protein>
<feature type="domain" description="DUF8159" evidence="2">
    <location>
        <begin position="1"/>
        <end position="116"/>
    </location>
</feature>
<dbReference type="EMBL" id="AOJD01000022">
    <property type="protein sequence ID" value="ELZ39959.1"/>
    <property type="molecule type" value="Genomic_DNA"/>
</dbReference>
<dbReference type="Proteomes" id="UP000011523">
    <property type="component" value="Unassembled WGS sequence"/>
</dbReference>
<gene>
    <name evidence="3" type="ORF">C472_02394</name>
</gene>
<name>M0E0T3_9EURY</name>
<evidence type="ECO:0000313" key="4">
    <source>
        <dbReference type="Proteomes" id="UP000011523"/>
    </source>
</evidence>
<dbReference type="RefSeq" id="WP_006628182.1">
    <property type="nucleotide sequence ID" value="NZ_AOJD01000022.1"/>
</dbReference>
<evidence type="ECO:0000313" key="3">
    <source>
        <dbReference type="EMBL" id="ELZ39959.1"/>
    </source>
</evidence>
<feature type="region of interest" description="Disordered" evidence="1">
    <location>
        <begin position="114"/>
        <end position="150"/>
    </location>
</feature>
<evidence type="ECO:0000259" key="2">
    <source>
        <dbReference type="Pfam" id="PF26490"/>
    </source>
</evidence>
<sequence length="150" mass="16573">MTGDERTADVEPALRSYGVSVESIDPGDPLELTYMTAFPGREIHRGEIGRALNALIDRAEADEWDPVRVEGTVVRSPGDVLGTWHAEAEWFEALNSYEISETEFSARVLDTVTHETDGEADEIDEVADETDEVADETDEVADETDEVADR</sequence>
<organism evidence="3 4">
    <name type="scientific">Halorubrum tebenquichense DSM 14210</name>
    <dbReference type="NCBI Taxonomy" id="1227485"/>
    <lineage>
        <taxon>Archaea</taxon>
        <taxon>Methanobacteriati</taxon>
        <taxon>Methanobacteriota</taxon>
        <taxon>Stenosarchaea group</taxon>
        <taxon>Halobacteria</taxon>
        <taxon>Halobacteriales</taxon>
        <taxon>Haloferacaceae</taxon>
        <taxon>Halorubrum</taxon>
    </lineage>
</organism>
<proteinExistence type="predicted"/>
<evidence type="ECO:0000256" key="1">
    <source>
        <dbReference type="SAM" id="MobiDB-lite"/>
    </source>
</evidence>
<feature type="compositionally biased region" description="Acidic residues" evidence="1">
    <location>
        <begin position="118"/>
        <end position="150"/>
    </location>
</feature>
<comment type="caution">
    <text evidence="3">The sequence shown here is derived from an EMBL/GenBank/DDBJ whole genome shotgun (WGS) entry which is preliminary data.</text>
</comment>
<reference evidence="3 4" key="1">
    <citation type="journal article" date="2014" name="PLoS Genet.">
        <title>Phylogenetically driven sequencing of extremely halophilic archaea reveals strategies for static and dynamic osmo-response.</title>
        <authorList>
            <person name="Becker E.A."/>
            <person name="Seitzer P.M."/>
            <person name="Tritt A."/>
            <person name="Larsen D."/>
            <person name="Krusor M."/>
            <person name="Yao A.I."/>
            <person name="Wu D."/>
            <person name="Madern D."/>
            <person name="Eisen J.A."/>
            <person name="Darling A.E."/>
            <person name="Facciotti M.T."/>
        </authorList>
    </citation>
    <scope>NUCLEOTIDE SEQUENCE [LARGE SCALE GENOMIC DNA]</scope>
    <source>
        <strain evidence="3 4">DSM 14210</strain>
    </source>
</reference>
<dbReference type="AlphaFoldDB" id="M0E0T3"/>
<dbReference type="PATRIC" id="fig|1227485.3.peg.456"/>